<reference evidence="2" key="1">
    <citation type="submission" date="2016-06" db="EMBL/GenBank/DDBJ databases">
        <title>Parallel loss of symbiosis genes in relatives of nitrogen-fixing non-legume Parasponia.</title>
        <authorList>
            <person name="Van Velzen R."/>
            <person name="Holmer R."/>
            <person name="Bu F."/>
            <person name="Rutten L."/>
            <person name="Van Zeijl A."/>
            <person name="Liu W."/>
            <person name="Santuari L."/>
            <person name="Cao Q."/>
            <person name="Sharma T."/>
            <person name="Shen D."/>
            <person name="Roswanjaya Y."/>
            <person name="Wardhani T."/>
            <person name="Kalhor M.S."/>
            <person name="Jansen J."/>
            <person name="Van den Hoogen J."/>
            <person name="Gungor B."/>
            <person name="Hartog M."/>
            <person name="Hontelez J."/>
            <person name="Verver J."/>
            <person name="Yang W.-C."/>
            <person name="Schijlen E."/>
            <person name="Repin R."/>
            <person name="Schilthuizen M."/>
            <person name="Schranz E."/>
            <person name="Heidstra R."/>
            <person name="Miyata K."/>
            <person name="Fedorova E."/>
            <person name="Kohlen W."/>
            <person name="Bisseling T."/>
            <person name="Smit S."/>
            <person name="Geurts R."/>
        </authorList>
    </citation>
    <scope>NUCLEOTIDE SEQUENCE [LARGE SCALE GENOMIC DNA]</scope>
    <source>
        <strain evidence="2">cv. WU1-14</strain>
    </source>
</reference>
<protein>
    <submittedName>
        <fullName evidence="1">Uncharacterized protein</fullName>
    </submittedName>
</protein>
<comment type="caution">
    <text evidence="1">The sequence shown here is derived from an EMBL/GenBank/DDBJ whole genome shotgun (WGS) entry which is preliminary data.</text>
</comment>
<dbReference type="AlphaFoldDB" id="A0A2P5AX43"/>
<evidence type="ECO:0000313" key="2">
    <source>
        <dbReference type="Proteomes" id="UP000237105"/>
    </source>
</evidence>
<gene>
    <name evidence="1" type="ORF">PanWU01x14_292490</name>
</gene>
<sequence length="72" mass="8084">MLLEQGGGARLEFHLDEGSQLLERILHQSSTCHELLMLDSPTVHVPLLLRKSLNSERDRRGGDGHLQRLSDA</sequence>
<organism evidence="1 2">
    <name type="scientific">Parasponia andersonii</name>
    <name type="common">Sponia andersonii</name>
    <dbReference type="NCBI Taxonomy" id="3476"/>
    <lineage>
        <taxon>Eukaryota</taxon>
        <taxon>Viridiplantae</taxon>
        <taxon>Streptophyta</taxon>
        <taxon>Embryophyta</taxon>
        <taxon>Tracheophyta</taxon>
        <taxon>Spermatophyta</taxon>
        <taxon>Magnoliopsida</taxon>
        <taxon>eudicotyledons</taxon>
        <taxon>Gunneridae</taxon>
        <taxon>Pentapetalae</taxon>
        <taxon>rosids</taxon>
        <taxon>fabids</taxon>
        <taxon>Rosales</taxon>
        <taxon>Cannabaceae</taxon>
        <taxon>Parasponia</taxon>
    </lineage>
</organism>
<dbReference type="EMBL" id="JXTB01000423">
    <property type="protein sequence ID" value="PON41097.1"/>
    <property type="molecule type" value="Genomic_DNA"/>
</dbReference>
<keyword evidence="2" id="KW-1185">Reference proteome</keyword>
<name>A0A2P5AX43_PARAD</name>
<evidence type="ECO:0000313" key="1">
    <source>
        <dbReference type="EMBL" id="PON41097.1"/>
    </source>
</evidence>
<dbReference type="Proteomes" id="UP000237105">
    <property type="component" value="Unassembled WGS sequence"/>
</dbReference>
<proteinExistence type="predicted"/>
<accession>A0A2P5AX43</accession>